<dbReference type="OrthoDB" id="5948003at2759"/>
<dbReference type="Pfam" id="PF00090">
    <property type="entry name" value="TSP_1"/>
    <property type="match status" value="2"/>
</dbReference>
<feature type="region of interest" description="Disordered" evidence="5">
    <location>
        <begin position="66"/>
        <end position="88"/>
    </location>
</feature>
<dbReference type="GO" id="GO:0031012">
    <property type="term" value="C:extracellular matrix"/>
    <property type="evidence" value="ECO:0007669"/>
    <property type="project" value="TreeGrafter"/>
</dbReference>
<organism evidence="7 8">
    <name type="scientific">Trichonephila inaurata madagascariensis</name>
    <dbReference type="NCBI Taxonomy" id="2747483"/>
    <lineage>
        <taxon>Eukaryota</taxon>
        <taxon>Metazoa</taxon>
        <taxon>Ecdysozoa</taxon>
        <taxon>Arthropoda</taxon>
        <taxon>Chelicerata</taxon>
        <taxon>Arachnida</taxon>
        <taxon>Araneae</taxon>
        <taxon>Araneomorphae</taxon>
        <taxon>Entelegynae</taxon>
        <taxon>Araneoidea</taxon>
        <taxon>Nephilidae</taxon>
        <taxon>Trichonephila</taxon>
        <taxon>Trichonephila inaurata</taxon>
    </lineage>
</organism>
<dbReference type="InterPro" id="IPR045371">
    <property type="entry name" value="ADAMTS_CR_3"/>
</dbReference>
<feature type="disulfide bond" evidence="4">
    <location>
        <begin position="101"/>
        <end position="131"/>
    </location>
</feature>
<dbReference type="GO" id="GO:0005576">
    <property type="term" value="C:extracellular region"/>
    <property type="evidence" value="ECO:0007669"/>
    <property type="project" value="UniProtKB-SubCell"/>
</dbReference>
<feature type="compositionally biased region" description="Basic and acidic residues" evidence="5">
    <location>
        <begin position="66"/>
        <end position="82"/>
    </location>
</feature>
<dbReference type="PRINTS" id="PR01857">
    <property type="entry name" value="ADAMTSFAMILY"/>
</dbReference>
<accession>A0A8X6XW22</accession>
<evidence type="ECO:0000256" key="4">
    <source>
        <dbReference type="PIRSR" id="PIRSR613273-3"/>
    </source>
</evidence>
<dbReference type="InterPro" id="IPR050439">
    <property type="entry name" value="ADAMTS_ADAMTS-like"/>
</dbReference>
<feature type="disulfide bond" evidence="4">
    <location>
        <begin position="105"/>
        <end position="136"/>
    </location>
</feature>
<dbReference type="InterPro" id="IPR013273">
    <property type="entry name" value="ADAMTS/ADAMTS-like"/>
</dbReference>
<evidence type="ECO:0000313" key="7">
    <source>
        <dbReference type="EMBL" id="GFY61297.1"/>
    </source>
</evidence>
<comment type="caution">
    <text evidence="7">The sequence shown here is derived from an EMBL/GenBank/DDBJ whole genome shotgun (WGS) entry which is preliminary data.</text>
</comment>
<proteinExistence type="predicted"/>
<dbReference type="PANTHER" id="PTHR13723:SF313">
    <property type="entry name" value="PEPTIDASE M12B DOMAIN-CONTAINING PROTEIN"/>
    <property type="match status" value="1"/>
</dbReference>
<keyword evidence="8" id="KW-1185">Reference proteome</keyword>
<protein>
    <submittedName>
        <fullName evidence="7">ADAMTS-like protein 3</fullName>
    </submittedName>
</protein>
<evidence type="ECO:0000256" key="2">
    <source>
        <dbReference type="ARBA" id="ARBA00022525"/>
    </source>
</evidence>
<dbReference type="AlphaFoldDB" id="A0A8X6XW22"/>
<dbReference type="EMBL" id="BMAV01013554">
    <property type="protein sequence ID" value="GFY61297.1"/>
    <property type="molecule type" value="Genomic_DNA"/>
</dbReference>
<keyword evidence="3 4" id="KW-1015">Disulfide bond</keyword>
<evidence type="ECO:0000259" key="6">
    <source>
        <dbReference type="Pfam" id="PF19236"/>
    </source>
</evidence>
<dbReference type="InterPro" id="IPR036383">
    <property type="entry name" value="TSP1_rpt_sf"/>
</dbReference>
<feature type="domain" description="ADAMTS/ADAMTS-like cysteine-rich" evidence="6">
    <location>
        <begin position="163"/>
        <end position="238"/>
    </location>
</feature>
<dbReference type="Proteomes" id="UP000886998">
    <property type="component" value="Unassembled WGS sequence"/>
</dbReference>
<dbReference type="GO" id="GO:0030198">
    <property type="term" value="P:extracellular matrix organization"/>
    <property type="evidence" value="ECO:0007669"/>
    <property type="project" value="InterPro"/>
</dbReference>
<dbReference type="Pfam" id="PF19236">
    <property type="entry name" value="ADAMTS_CR_3"/>
    <property type="match status" value="1"/>
</dbReference>
<evidence type="ECO:0000256" key="1">
    <source>
        <dbReference type="ARBA" id="ARBA00004613"/>
    </source>
</evidence>
<dbReference type="InterPro" id="IPR000884">
    <property type="entry name" value="TSP1_rpt"/>
</dbReference>
<evidence type="ECO:0000256" key="5">
    <source>
        <dbReference type="SAM" id="MobiDB-lite"/>
    </source>
</evidence>
<dbReference type="SUPFAM" id="SSF82895">
    <property type="entry name" value="TSP-1 type 1 repeat"/>
    <property type="match status" value="1"/>
</dbReference>
<evidence type="ECO:0000256" key="3">
    <source>
        <dbReference type="ARBA" id="ARBA00023157"/>
    </source>
</evidence>
<dbReference type="Gene3D" id="2.20.100.10">
    <property type="entry name" value="Thrombospondin type-1 (TSP1) repeat"/>
    <property type="match status" value="1"/>
</dbReference>
<sequence>MKSGNPKADGKVILLWLPNLRAKDVFPFIEESLLRLEGRSKEKSEVAPANRKSLNTKRVTFVTKESFDHSHGSSAEDKRSNESQDQGLHDAWSSWSPWMACSRSCDGGISISLRKCRGRCPSGEPIRRQICNMQPCPEPHDFRATQCSAYNNRPYRDRKYVWLPFHDPEDPCALTCQAKGFNFVAKLSQKVLDGTRCREGALDMCVDGQCQPIGCDLQVGSTLKVDECGICGGDGSQCQRPTFIWHEGAYGACSVTCGGGTEILF</sequence>
<comment type="subcellular location">
    <subcellularLocation>
        <location evidence="1">Secreted</location>
    </subcellularLocation>
</comment>
<reference evidence="7" key="1">
    <citation type="submission" date="2020-08" db="EMBL/GenBank/DDBJ databases">
        <title>Multicomponent nature underlies the extraordinary mechanical properties of spider dragline silk.</title>
        <authorList>
            <person name="Kono N."/>
            <person name="Nakamura H."/>
            <person name="Mori M."/>
            <person name="Yoshida Y."/>
            <person name="Ohtoshi R."/>
            <person name="Malay A.D."/>
            <person name="Moran D.A.P."/>
            <person name="Tomita M."/>
            <person name="Numata K."/>
            <person name="Arakawa K."/>
        </authorList>
    </citation>
    <scope>NUCLEOTIDE SEQUENCE</scope>
</reference>
<keyword evidence="2" id="KW-0964">Secreted</keyword>
<evidence type="ECO:0000313" key="8">
    <source>
        <dbReference type="Proteomes" id="UP000886998"/>
    </source>
</evidence>
<gene>
    <name evidence="7" type="primary">ADAMTSL3</name>
    <name evidence="7" type="ORF">TNIN_446751</name>
</gene>
<dbReference type="PANTHER" id="PTHR13723">
    <property type="entry name" value="ADAMTS A DISINTEGRIN AND METALLOPROTEASE WITH THROMBOSPONDIN MOTIFS PROTEASE"/>
    <property type="match status" value="1"/>
</dbReference>
<dbReference type="PROSITE" id="PS50092">
    <property type="entry name" value="TSP1"/>
    <property type="match status" value="1"/>
</dbReference>
<dbReference type="SMART" id="SM00209">
    <property type="entry name" value="TSP1"/>
    <property type="match status" value="1"/>
</dbReference>
<name>A0A8X6XW22_9ARAC</name>